<dbReference type="PROSITE" id="PS50110">
    <property type="entry name" value="RESPONSE_REGULATORY"/>
    <property type="match status" value="1"/>
</dbReference>
<evidence type="ECO:0000259" key="3">
    <source>
        <dbReference type="PROSITE" id="PS50930"/>
    </source>
</evidence>
<organism evidence="4 5">
    <name type="scientific">Spirosoma sordidisoli</name>
    <dbReference type="NCBI Taxonomy" id="2502893"/>
    <lineage>
        <taxon>Bacteria</taxon>
        <taxon>Pseudomonadati</taxon>
        <taxon>Bacteroidota</taxon>
        <taxon>Cytophagia</taxon>
        <taxon>Cytophagales</taxon>
        <taxon>Cytophagaceae</taxon>
        <taxon>Spirosoma</taxon>
    </lineage>
</organism>
<dbReference type="RefSeq" id="WP_129604550.1">
    <property type="nucleotide sequence ID" value="NZ_SBLB01000007.1"/>
</dbReference>
<dbReference type="PROSITE" id="PS50930">
    <property type="entry name" value="HTH_LYTTR"/>
    <property type="match status" value="1"/>
</dbReference>
<keyword evidence="5" id="KW-1185">Reference proteome</keyword>
<protein>
    <submittedName>
        <fullName evidence="4">Response regulator transcription factor</fullName>
    </submittedName>
</protein>
<evidence type="ECO:0000256" key="1">
    <source>
        <dbReference type="PROSITE-ProRule" id="PRU00169"/>
    </source>
</evidence>
<dbReference type="Gene3D" id="2.40.50.1020">
    <property type="entry name" value="LytTr DNA-binding domain"/>
    <property type="match status" value="1"/>
</dbReference>
<dbReference type="Proteomes" id="UP000290407">
    <property type="component" value="Unassembled WGS sequence"/>
</dbReference>
<feature type="modified residue" description="4-aspartylphosphate" evidence="1">
    <location>
        <position position="57"/>
    </location>
</feature>
<dbReference type="InterPro" id="IPR046947">
    <property type="entry name" value="LytR-like"/>
</dbReference>
<keyword evidence="1" id="KW-0597">Phosphoprotein</keyword>
<dbReference type="InterPro" id="IPR011006">
    <property type="entry name" value="CheY-like_superfamily"/>
</dbReference>
<dbReference type="PANTHER" id="PTHR37299">
    <property type="entry name" value="TRANSCRIPTIONAL REGULATOR-RELATED"/>
    <property type="match status" value="1"/>
</dbReference>
<comment type="caution">
    <text evidence="4">The sequence shown here is derived from an EMBL/GenBank/DDBJ whole genome shotgun (WGS) entry which is preliminary data.</text>
</comment>
<feature type="domain" description="Response regulatory" evidence="2">
    <location>
        <begin position="6"/>
        <end position="117"/>
    </location>
</feature>
<dbReference type="InterPro" id="IPR007492">
    <property type="entry name" value="LytTR_DNA-bd_dom"/>
</dbReference>
<accession>A0A4Q2UL77</accession>
<dbReference type="Gene3D" id="3.40.50.2300">
    <property type="match status" value="1"/>
</dbReference>
<dbReference type="SMART" id="SM00448">
    <property type="entry name" value="REC"/>
    <property type="match status" value="1"/>
</dbReference>
<name>A0A4Q2UL77_9BACT</name>
<evidence type="ECO:0000259" key="2">
    <source>
        <dbReference type="PROSITE" id="PS50110"/>
    </source>
</evidence>
<dbReference type="AlphaFoldDB" id="A0A4Q2UL77"/>
<evidence type="ECO:0000313" key="5">
    <source>
        <dbReference type="Proteomes" id="UP000290407"/>
    </source>
</evidence>
<dbReference type="InterPro" id="IPR001789">
    <property type="entry name" value="Sig_transdc_resp-reg_receiver"/>
</dbReference>
<dbReference type="PANTHER" id="PTHR37299:SF1">
    <property type="entry name" value="STAGE 0 SPORULATION PROTEIN A HOMOLOG"/>
    <property type="match status" value="1"/>
</dbReference>
<proteinExistence type="predicted"/>
<gene>
    <name evidence="4" type="ORF">EQG79_23040</name>
</gene>
<dbReference type="EMBL" id="SBLB01000007">
    <property type="protein sequence ID" value="RYC67589.1"/>
    <property type="molecule type" value="Genomic_DNA"/>
</dbReference>
<feature type="domain" description="HTH LytTR-type" evidence="3">
    <location>
        <begin position="144"/>
        <end position="232"/>
    </location>
</feature>
<dbReference type="GO" id="GO:0003677">
    <property type="term" value="F:DNA binding"/>
    <property type="evidence" value="ECO:0007669"/>
    <property type="project" value="InterPro"/>
</dbReference>
<reference evidence="4 5" key="1">
    <citation type="submission" date="2019-01" db="EMBL/GenBank/DDBJ databases">
        <title>Spirosoma flava sp. nov., a propanil-degrading bacterium isolated from herbicide-contaminated soil.</title>
        <authorList>
            <person name="Zhang L."/>
            <person name="Jiang J.-D."/>
        </authorList>
    </citation>
    <scope>NUCLEOTIDE SEQUENCE [LARGE SCALE GENOMIC DNA]</scope>
    <source>
        <strain evidence="4 5">TY50</strain>
    </source>
</reference>
<dbReference type="GO" id="GO:0000156">
    <property type="term" value="F:phosphorelay response regulator activity"/>
    <property type="evidence" value="ECO:0007669"/>
    <property type="project" value="InterPro"/>
</dbReference>
<evidence type="ECO:0000313" key="4">
    <source>
        <dbReference type="EMBL" id="RYC67589.1"/>
    </source>
</evidence>
<dbReference type="SMART" id="SM00850">
    <property type="entry name" value="LytTR"/>
    <property type="match status" value="1"/>
</dbReference>
<dbReference type="SUPFAM" id="SSF52172">
    <property type="entry name" value="CheY-like"/>
    <property type="match status" value="1"/>
</dbReference>
<sequence length="232" mass="26404">MLTQLRCIAIDDEPIALDVVRAHADKVPFLDLRRTFVNAIEALAFLKTETIDLIFLDINMPDLTGLDFAQVVGNRSLVIFTTAYPEYALQGFELSALDYLLKPIAFGRFFQAANKAYERLAGPDKNGTPARSPYVFVKDGYDWVRISLAELQYVESEGNYLTFQETGKKTLTRMTIGEAMEMLPAEQFMRVHKSYIVALDRIEKIERHQLTIGKVQVPLSGSYRDELLERVK</sequence>
<dbReference type="Pfam" id="PF04397">
    <property type="entry name" value="LytTR"/>
    <property type="match status" value="1"/>
</dbReference>
<dbReference type="Pfam" id="PF00072">
    <property type="entry name" value="Response_reg"/>
    <property type="match status" value="1"/>
</dbReference>